<dbReference type="EMBL" id="JAASRM010000001">
    <property type="protein sequence ID" value="NIK88071.1"/>
    <property type="molecule type" value="Genomic_DNA"/>
</dbReference>
<dbReference type="GO" id="GO:0032259">
    <property type="term" value="P:methylation"/>
    <property type="evidence" value="ECO:0007669"/>
    <property type="project" value="UniProtKB-KW"/>
</dbReference>
<dbReference type="Pfam" id="PF13649">
    <property type="entry name" value="Methyltransf_25"/>
    <property type="match status" value="1"/>
</dbReference>
<accession>A0A846MY72</accession>
<protein>
    <submittedName>
        <fullName evidence="2">Pseudaminic acid biosynthesis-associated methylase</fullName>
    </submittedName>
</protein>
<proteinExistence type="predicted"/>
<comment type="caution">
    <text evidence="2">The sequence shown here is derived from an EMBL/GenBank/DDBJ whole genome shotgun (WGS) entry which is preliminary data.</text>
</comment>
<dbReference type="Proteomes" id="UP000570514">
    <property type="component" value="Unassembled WGS sequence"/>
</dbReference>
<dbReference type="InterPro" id="IPR029063">
    <property type="entry name" value="SAM-dependent_MTases_sf"/>
</dbReference>
<gene>
    <name evidence="2" type="ORF">FHS83_001389</name>
</gene>
<keyword evidence="2" id="KW-0808">Transferase</keyword>
<dbReference type="InterPro" id="IPR020027">
    <property type="entry name" value="Pseudamin_synth-assoc_MeTrfase"/>
</dbReference>
<dbReference type="Gene3D" id="3.40.50.150">
    <property type="entry name" value="Vaccinia Virus protein VP39"/>
    <property type="match status" value="1"/>
</dbReference>
<evidence type="ECO:0000313" key="2">
    <source>
        <dbReference type="EMBL" id="NIK88071.1"/>
    </source>
</evidence>
<dbReference type="RefSeq" id="WP_167082202.1">
    <property type="nucleotide sequence ID" value="NZ_BAAADC010000001.1"/>
</dbReference>
<name>A0A846MY72_9PROT</name>
<dbReference type="AlphaFoldDB" id="A0A846MY72"/>
<evidence type="ECO:0000313" key="3">
    <source>
        <dbReference type="Proteomes" id="UP000570514"/>
    </source>
</evidence>
<organism evidence="2 3">
    <name type="scientific">Rhizomicrobium palustre</name>
    <dbReference type="NCBI Taxonomy" id="189966"/>
    <lineage>
        <taxon>Bacteria</taxon>
        <taxon>Pseudomonadati</taxon>
        <taxon>Pseudomonadota</taxon>
        <taxon>Alphaproteobacteria</taxon>
        <taxon>Micropepsales</taxon>
        <taxon>Micropepsaceae</taxon>
        <taxon>Rhizomicrobium</taxon>
    </lineage>
</organism>
<dbReference type="GO" id="GO:0008168">
    <property type="term" value="F:methyltransferase activity"/>
    <property type="evidence" value="ECO:0007669"/>
    <property type="project" value="UniProtKB-KW"/>
</dbReference>
<evidence type="ECO:0000259" key="1">
    <source>
        <dbReference type="Pfam" id="PF13649"/>
    </source>
</evidence>
<dbReference type="NCBIfam" id="TIGR03587">
    <property type="entry name" value="Pse_Me-ase"/>
    <property type="match status" value="1"/>
</dbReference>
<keyword evidence="2" id="KW-0489">Methyltransferase</keyword>
<sequence length="204" mass="23412">MTFKTEQERFWAGSFGDEYLKRNQGEAIIASNVALFTQILRSAPGITSIVELGCNIGLNLRALKRMKSAFELSAYEINPNAAAEARAAGVATITEGTILDELSAETPYDLSFTKGVLIHINPEQLEKVYANLYRLSRRYIMVCEYYNPSPVTVNYRGNEDRLFKRDFAGELIERYNLKLVDYGFVYHRDNYFPQDDVTWFLMEK</sequence>
<dbReference type="InterPro" id="IPR041698">
    <property type="entry name" value="Methyltransf_25"/>
</dbReference>
<keyword evidence="3" id="KW-1185">Reference proteome</keyword>
<feature type="domain" description="Methyltransferase" evidence="1">
    <location>
        <begin position="49"/>
        <end position="136"/>
    </location>
</feature>
<reference evidence="2 3" key="1">
    <citation type="submission" date="2020-03" db="EMBL/GenBank/DDBJ databases">
        <title>Genomic Encyclopedia of Type Strains, Phase IV (KMG-IV): sequencing the most valuable type-strain genomes for metagenomic binning, comparative biology and taxonomic classification.</title>
        <authorList>
            <person name="Goeker M."/>
        </authorList>
    </citation>
    <scope>NUCLEOTIDE SEQUENCE [LARGE SCALE GENOMIC DNA]</scope>
    <source>
        <strain evidence="2 3">DSM 19867</strain>
    </source>
</reference>
<dbReference type="SUPFAM" id="SSF53335">
    <property type="entry name" value="S-adenosyl-L-methionine-dependent methyltransferases"/>
    <property type="match status" value="1"/>
</dbReference>